<comment type="caution">
    <text evidence="2">The sequence shown here is derived from an EMBL/GenBank/DDBJ whole genome shotgun (WGS) entry which is preliminary data.</text>
</comment>
<dbReference type="Pfam" id="PF09346">
    <property type="entry name" value="SMI1_KNR4"/>
    <property type="match status" value="1"/>
</dbReference>
<dbReference type="RefSeq" id="WP_344422698.1">
    <property type="nucleotide sequence ID" value="NZ_BAAANN010000019.1"/>
</dbReference>
<accession>A0ABN2RH19</accession>
<dbReference type="EMBL" id="BAAANN010000019">
    <property type="protein sequence ID" value="GAA1968750.1"/>
    <property type="molecule type" value="Genomic_DNA"/>
</dbReference>
<sequence length="194" mass="21682">MTDVERSWQRIMAWLEEHAPLTARTIRAPDADAGAFEDEVGIAFPAELHAWWGLMGGVDIDRDYRAGFCVPPFSMPLSVARARHEYASLAVSPDPTCCGPGRQHQREAGDRGGNYCFALVPIARDVCGDVLAVDLRPGDRHGHVMSWYAEEGFRPDKWSDVGTMLRYTADCFDPGGTEDVPLVNEEGFLRWDRR</sequence>
<organism evidence="2 3">
    <name type="scientific">Amycolatopsis minnesotensis</name>
    <dbReference type="NCBI Taxonomy" id="337894"/>
    <lineage>
        <taxon>Bacteria</taxon>
        <taxon>Bacillati</taxon>
        <taxon>Actinomycetota</taxon>
        <taxon>Actinomycetes</taxon>
        <taxon>Pseudonocardiales</taxon>
        <taxon>Pseudonocardiaceae</taxon>
        <taxon>Amycolatopsis</taxon>
    </lineage>
</organism>
<proteinExistence type="predicted"/>
<gene>
    <name evidence="2" type="ORF">GCM10009754_47260</name>
</gene>
<evidence type="ECO:0000259" key="1">
    <source>
        <dbReference type="Pfam" id="PF09346"/>
    </source>
</evidence>
<reference evidence="2 3" key="1">
    <citation type="journal article" date="2019" name="Int. J. Syst. Evol. Microbiol.">
        <title>The Global Catalogue of Microorganisms (GCM) 10K type strain sequencing project: providing services to taxonomists for standard genome sequencing and annotation.</title>
        <authorList>
            <consortium name="The Broad Institute Genomics Platform"/>
            <consortium name="The Broad Institute Genome Sequencing Center for Infectious Disease"/>
            <person name="Wu L."/>
            <person name="Ma J."/>
        </authorList>
    </citation>
    <scope>NUCLEOTIDE SEQUENCE [LARGE SCALE GENOMIC DNA]</scope>
    <source>
        <strain evidence="2 3">JCM 14545</strain>
    </source>
</reference>
<keyword evidence="3" id="KW-1185">Reference proteome</keyword>
<feature type="domain" description="Knr4/Smi1-like" evidence="1">
    <location>
        <begin position="32"/>
        <end position="165"/>
    </location>
</feature>
<name>A0ABN2RH19_9PSEU</name>
<dbReference type="InterPro" id="IPR018958">
    <property type="entry name" value="Knr4/Smi1-like_dom"/>
</dbReference>
<protein>
    <recommendedName>
        <fullName evidence="1">Knr4/Smi1-like domain-containing protein</fullName>
    </recommendedName>
</protein>
<evidence type="ECO:0000313" key="2">
    <source>
        <dbReference type="EMBL" id="GAA1968750.1"/>
    </source>
</evidence>
<evidence type="ECO:0000313" key="3">
    <source>
        <dbReference type="Proteomes" id="UP001501116"/>
    </source>
</evidence>
<dbReference type="Proteomes" id="UP001501116">
    <property type="component" value="Unassembled WGS sequence"/>
</dbReference>